<protein>
    <submittedName>
        <fullName evidence="2">E motif</fullName>
    </submittedName>
</protein>
<dbReference type="EMBL" id="JBAMMX010000016">
    <property type="protein sequence ID" value="KAK6924734.1"/>
    <property type="molecule type" value="Genomic_DNA"/>
</dbReference>
<dbReference type="InterPro" id="IPR011990">
    <property type="entry name" value="TPR-like_helical_dom_sf"/>
</dbReference>
<organism evidence="2 3">
    <name type="scientific">Dillenia turbinata</name>
    <dbReference type="NCBI Taxonomy" id="194707"/>
    <lineage>
        <taxon>Eukaryota</taxon>
        <taxon>Viridiplantae</taxon>
        <taxon>Streptophyta</taxon>
        <taxon>Embryophyta</taxon>
        <taxon>Tracheophyta</taxon>
        <taxon>Spermatophyta</taxon>
        <taxon>Magnoliopsida</taxon>
        <taxon>eudicotyledons</taxon>
        <taxon>Gunneridae</taxon>
        <taxon>Pentapetalae</taxon>
        <taxon>Dilleniales</taxon>
        <taxon>Dilleniaceae</taxon>
        <taxon>Dillenia</taxon>
    </lineage>
</organism>
<dbReference type="AlphaFoldDB" id="A0AAN8Z358"/>
<comment type="caution">
    <text evidence="2">The sequence shown here is derived from an EMBL/GenBank/DDBJ whole genome shotgun (WGS) entry which is preliminary data.</text>
</comment>
<name>A0AAN8Z358_9MAGN</name>
<accession>A0AAN8Z358</accession>
<evidence type="ECO:0000313" key="2">
    <source>
        <dbReference type="EMBL" id="KAK6924734.1"/>
    </source>
</evidence>
<proteinExistence type="predicted"/>
<dbReference type="Proteomes" id="UP001370490">
    <property type="component" value="Unassembled WGS sequence"/>
</dbReference>
<reference evidence="2 3" key="1">
    <citation type="submission" date="2023-12" db="EMBL/GenBank/DDBJ databases">
        <title>A high-quality genome assembly for Dillenia turbinata (Dilleniales).</title>
        <authorList>
            <person name="Chanderbali A."/>
        </authorList>
    </citation>
    <scope>NUCLEOTIDE SEQUENCE [LARGE SCALE GENOMIC DNA]</scope>
    <source>
        <strain evidence="2">LSX21</strain>
        <tissue evidence="2">Leaf</tissue>
    </source>
</reference>
<dbReference type="InterPro" id="IPR046960">
    <property type="entry name" value="PPR_At4g14850-like_plant"/>
</dbReference>
<dbReference type="NCBIfam" id="TIGR00756">
    <property type="entry name" value="PPR"/>
    <property type="match status" value="1"/>
</dbReference>
<gene>
    <name evidence="2" type="ORF">RJ641_009060</name>
</gene>
<dbReference type="PANTHER" id="PTHR47926">
    <property type="entry name" value="PENTATRICOPEPTIDE REPEAT-CONTAINING PROTEIN"/>
    <property type="match status" value="1"/>
</dbReference>
<dbReference type="Gene3D" id="1.25.40.10">
    <property type="entry name" value="Tetratricopeptide repeat domain"/>
    <property type="match status" value="1"/>
</dbReference>
<evidence type="ECO:0000313" key="3">
    <source>
        <dbReference type="Proteomes" id="UP001370490"/>
    </source>
</evidence>
<evidence type="ECO:0000256" key="1">
    <source>
        <dbReference type="ARBA" id="ARBA00022737"/>
    </source>
</evidence>
<keyword evidence="1" id="KW-0677">Repeat</keyword>
<dbReference type="Pfam" id="PF20431">
    <property type="entry name" value="E_motif"/>
    <property type="match status" value="1"/>
</dbReference>
<keyword evidence="3" id="KW-1185">Reference proteome</keyword>
<dbReference type="InterPro" id="IPR002885">
    <property type="entry name" value="PPR_rpt"/>
</dbReference>
<sequence>MGLQNGHYKDALDVYCEMEENQLLPNDSIIAGAIAACAQLGALDKGGEIHRSLDDVKLAFISGLLVQALEFIEGCRLKSDVSIWGAFLGACKVHKNVELGKIAAAKILELDPFLCGAYVLLSTIYGEAKNRTKASELKKKMEELGVDNHTGIAG</sequence>
<dbReference type="GO" id="GO:0009451">
    <property type="term" value="P:RNA modification"/>
    <property type="evidence" value="ECO:0007669"/>
    <property type="project" value="InterPro"/>
</dbReference>
<dbReference type="InterPro" id="IPR046848">
    <property type="entry name" value="E_motif"/>
</dbReference>
<dbReference type="GO" id="GO:0003723">
    <property type="term" value="F:RNA binding"/>
    <property type="evidence" value="ECO:0007669"/>
    <property type="project" value="InterPro"/>
</dbReference>